<feature type="transmembrane region" description="Helical" evidence="2">
    <location>
        <begin position="221"/>
        <end position="239"/>
    </location>
</feature>
<dbReference type="Proteomes" id="UP000215902">
    <property type="component" value="Unassembled WGS sequence"/>
</dbReference>
<evidence type="ECO:0000256" key="1">
    <source>
        <dbReference type="SAM" id="Coils"/>
    </source>
</evidence>
<sequence>MVERLGEVGQGLKDIGDAVKLIKQIQKKESLLIEFTEEIKNQASKLVKISLPDHPRLKRLEPQLQHLRENFIFLINSEGDLENWLEAFFKKLTRCNEFINSQIQNGSIPPEATKEIYKALMYLNNMVNDFFKYFEKFITNLNESQHIAEELKCQLEETAKEIEEEATEAEQAELKRQAEIKQQTEMGRQAEVKQKRWTIGSTLGLLVGGASLAALGFFTGGAAFAAAGAIVGAVGYSYYPSNDSNDSQVGADSRSIQSDLGAMRHLAENIKATSNQLGVIATRLKYSCNEASKIHLSETDKEALQTALEFLQKDQAKDDRINQQQAEINELKAKMRRHGIE</sequence>
<evidence type="ECO:0000256" key="2">
    <source>
        <dbReference type="SAM" id="Phobius"/>
    </source>
</evidence>
<dbReference type="EMBL" id="NIVC01001366">
    <property type="protein sequence ID" value="PAA68878.1"/>
    <property type="molecule type" value="Genomic_DNA"/>
</dbReference>
<evidence type="ECO:0000313" key="4">
    <source>
        <dbReference type="Proteomes" id="UP000215902"/>
    </source>
</evidence>
<protein>
    <submittedName>
        <fullName evidence="3">Uncharacterized protein</fullName>
    </submittedName>
</protein>
<keyword evidence="2" id="KW-1133">Transmembrane helix</keyword>
<keyword evidence="1" id="KW-0175">Coiled coil</keyword>
<keyword evidence="4" id="KW-1185">Reference proteome</keyword>
<feature type="coiled-coil region" evidence="1">
    <location>
        <begin position="141"/>
        <end position="184"/>
    </location>
</feature>
<name>A0A267F544_9PLAT</name>
<dbReference type="AlphaFoldDB" id="A0A267F544"/>
<comment type="caution">
    <text evidence="3">The sequence shown here is derived from an EMBL/GenBank/DDBJ whole genome shotgun (WGS) entry which is preliminary data.</text>
</comment>
<keyword evidence="2" id="KW-0472">Membrane</keyword>
<reference evidence="3 4" key="1">
    <citation type="submission" date="2017-06" db="EMBL/GenBank/DDBJ databases">
        <title>A platform for efficient transgenesis in Macrostomum lignano, a flatworm model organism for stem cell research.</title>
        <authorList>
            <person name="Berezikov E."/>
        </authorList>
    </citation>
    <scope>NUCLEOTIDE SEQUENCE [LARGE SCALE GENOMIC DNA]</scope>
    <source>
        <strain evidence="3">DV1</strain>
        <tissue evidence="3">Whole organism</tissue>
    </source>
</reference>
<gene>
    <name evidence="3" type="ORF">BOX15_Mlig027252g1</name>
</gene>
<evidence type="ECO:0000313" key="3">
    <source>
        <dbReference type="EMBL" id="PAA68878.1"/>
    </source>
</evidence>
<organism evidence="3 4">
    <name type="scientific">Macrostomum lignano</name>
    <dbReference type="NCBI Taxonomy" id="282301"/>
    <lineage>
        <taxon>Eukaryota</taxon>
        <taxon>Metazoa</taxon>
        <taxon>Spiralia</taxon>
        <taxon>Lophotrochozoa</taxon>
        <taxon>Platyhelminthes</taxon>
        <taxon>Rhabditophora</taxon>
        <taxon>Macrostomorpha</taxon>
        <taxon>Macrostomida</taxon>
        <taxon>Macrostomidae</taxon>
        <taxon>Macrostomum</taxon>
    </lineage>
</organism>
<feature type="coiled-coil region" evidence="1">
    <location>
        <begin position="314"/>
        <end position="341"/>
    </location>
</feature>
<keyword evidence="2" id="KW-0812">Transmembrane</keyword>
<accession>A0A267F544</accession>
<proteinExistence type="predicted"/>